<evidence type="ECO:0000313" key="2">
    <source>
        <dbReference type="Proteomes" id="UP000015527"/>
    </source>
</evidence>
<protein>
    <submittedName>
        <fullName evidence="1">Uncharacterized protein</fullName>
    </submittedName>
</protein>
<dbReference type="AntiFam" id="ANF00185">
    <property type="entry name" value="Shadow ORF (opposite ybhD)"/>
</dbReference>
<keyword evidence="2" id="KW-1185">Reference proteome</keyword>
<gene>
    <name evidence="1" type="ORF">L284_12430</name>
</gene>
<dbReference type="AlphaFoldDB" id="T0IT85"/>
<reference evidence="1 2" key="1">
    <citation type="journal article" date="2013" name="Genome Announc.">
        <title>Genome Sequence of Novosphingobium lindaniclasticum LE124T, Isolated from a Hexachlorocyclohexane Dumpsite.</title>
        <authorList>
            <person name="Saxena A."/>
            <person name="Nayyar N."/>
            <person name="Sangwan N."/>
            <person name="Kumari R."/>
            <person name="Khurana J.P."/>
            <person name="Lal R."/>
        </authorList>
    </citation>
    <scope>NUCLEOTIDE SEQUENCE [LARGE SCALE GENOMIC DNA]</scope>
    <source>
        <strain evidence="1 2">LE124</strain>
    </source>
</reference>
<accession>T0IT85</accession>
<name>T0IT85_9SPHN</name>
<organism evidence="1 2">
    <name type="scientific">Novosphingobium lindaniclasticum LE124</name>
    <dbReference type="NCBI Taxonomy" id="1096930"/>
    <lineage>
        <taxon>Bacteria</taxon>
        <taxon>Pseudomonadati</taxon>
        <taxon>Pseudomonadota</taxon>
        <taxon>Alphaproteobacteria</taxon>
        <taxon>Sphingomonadales</taxon>
        <taxon>Sphingomonadaceae</taxon>
        <taxon>Novosphingobium</taxon>
    </lineage>
</organism>
<comment type="caution">
    <text evidence="1">The sequence shown here is derived from an EMBL/GenBank/DDBJ whole genome shotgun (WGS) entry which is preliminary data.</text>
</comment>
<dbReference type="Proteomes" id="UP000015527">
    <property type="component" value="Unassembled WGS sequence"/>
</dbReference>
<evidence type="ECO:0000313" key="1">
    <source>
        <dbReference type="EMBL" id="EQB15065.1"/>
    </source>
</evidence>
<dbReference type="EMBL" id="ATHL01000077">
    <property type="protein sequence ID" value="EQB15065.1"/>
    <property type="molecule type" value="Genomic_DNA"/>
</dbReference>
<sequence length="97" mass="10889">MLDIGKDLRGLIMKDAARLGKPDRPAVPVEQLDTQFMFEFTDLTTQGGLSNTQAFGGSREIAFFDDGFEIPEMSEFHHTSEVSCETEIVFPLDRFKA</sequence>
<proteinExistence type="predicted"/>